<proteinExistence type="predicted"/>
<feature type="compositionally biased region" description="Basic and acidic residues" evidence="1">
    <location>
        <begin position="111"/>
        <end position="142"/>
    </location>
</feature>
<feature type="compositionally biased region" description="Low complexity" evidence="1">
    <location>
        <begin position="37"/>
        <end position="48"/>
    </location>
</feature>
<feature type="region of interest" description="Disordered" evidence="1">
    <location>
        <begin position="109"/>
        <end position="142"/>
    </location>
</feature>
<feature type="region of interest" description="Disordered" evidence="1">
    <location>
        <begin position="1"/>
        <end position="61"/>
    </location>
</feature>
<evidence type="ECO:0000313" key="3">
    <source>
        <dbReference type="Proteomes" id="UP000275078"/>
    </source>
</evidence>
<name>A0A3N4HXC6_ASCIM</name>
<feature type="region of interest" description="Disordered" evidence="1">
    <location>
        <begin position="168"/>
        <end position="194"/>
    </location>
</feature>
<evidence type="ECO:0000313" key="2">
    <source>
        <dbReference type="EMBL" id="RPA74334.1"/>
    </source>
</evidence>
<dbReference type="Proteomes" id="UP000275078">
    <property type="component" value="Unassembled WGS sequence"/>
</dbReference>
<organism evidence="2 3">
    <name type="scientific">Ascobolus immersus RN42</name>
    <dbReference type="NCBI Taxonomy" id="1160509"/>
    <lineage>
        <taxon>Eukaryota</taxon>
        <taxon>Fungi</taxon>
        <taxon>Dikarya</taxon>
        <taxon>Ascomycota</taxon>
        <taxon>Pezizomycotina</taxon>
        <taxon>Pezizomycetes</taxon>
        <taxon>Pezizales</taxon>
        <taxon>Ascobolaceae</taxon>
        <taxon>Ascobolus</taxon>
    </lineage>
</organism>
<dbReference type="AlphaFoldDB" id="A0A3N4HXC6"/>
<evidence type="ECO:0000256" key="1">
    <source>
        <dbReference type="SAM" id="MobiDB-lite"/>
    </source>
</evidence>
<gene>
    <name evidence="2" type="ORF">BJ508DRAFT_340250</name>
</gene>
<protein>
    <submittedName>
        <fullName evidence="2">Uncharacterized protein</fullName>
    </submittedName>
</protein>
<keyword evidence="3" id="KW-1185">Reference proteome</keyword>
<reference evidence="2 3" key="1">
    <citation type="journal article" date="2018" name="Nat. Ecol. Evol.">
        <title>Pezizomycetes genomes reveal the molecular basis of ectomycorrhizal truffle lifestyle.</title>
        <authorList>
            <person name="Murat C."/>
            <person name="Payen T."/>
            <person name="Noel B."/>
            <person name="Kuo A."/>
            <person name="Morin E."/>
            <person name="Chen J."/>
            <person name="Kohler A."/>
            <person name="Krizsan K."/>
            <person name="Balestrini R."/>
            <person name="Da Silva C."/>
            <person name="Montanini B."/>
            <person name="Hainaut M."/>
            <person name="Levati E."/>
            <person name="Barry K.W."/>
            <person name="Belfiori B."/>
            <person name="Cichocki N."/>
            <person name="Clum A."/>
            <person name="Dockter R.B."/>
            <person name="Fauchery L."/>
            <person name="Guy J."/>
            <person name="Iotti M."/>
            <person name="Le Tacon F."/>
            <person name="Lindquist E.A."/>
            <person name="Lipzen A."/>
            <person name="Malagnac F."/>
            <person name="Mello A."/>
            <person name="Molinier V."/>
            <person name="Miyauchi S."/>
            <person name="Poulain J."/>
            <person name="Riccioni C."/>
            <person name="Rubini A."/>
            <person name="Sitrit Y."/>
            <person name="Splivallo R."/>
            <person name="Traeger S."/>
            <person name="Wang M."/>
            <person name="Zifcakova L."/>
            <person name="Wipf D."/>
            <person name="Zambonelli A."/>
            <person name="Paolocci F."/>
            <person name="Nowrousian M."/>
            <person name="Ottonello S."/>
            <person name="Baldrian P."/>
            <person name="Spatafora J.W."/>
            <person name="Henrissat B."/>
            <person name="Nagy L.G."/>
            <person name="Aury J.M."/>
            <person name="Wincker P."/>
            <person name="Grigoriev I.V."/>
            <person name="Bonfante P."/>
            <person name="Martin F.M."/>
        </authorList>
    </citation>
    <scope>NUCLEOTIDE SEQUENCE [LARGE SCALE GENOMIC DNA]</scope>
    <source>
        <strain evidence="2 3">RN42</strain>
    </source>
</reference>
<dbReference type="EMBL" id="ML119793">
    <property type="protein sequence ID" value="RPA74334.1"/>
    <property type="molecule type" value="Genomic_DNA"/>
</dbReference>
<accession>A0A3N4HXC6</accession>
<sequence length="387" mass="43368">MGDRRRKSLGTSTTGKRLLPSDLMETDLLPTPKRRNLPLNDTTNTNLTVAPKQGQHKSTFIPPFSQYTSPIVKVFLYDPEVDDAEMASPVTGSEANTAGVTEGNSMVAAEDNERGGDSSSREVDTATTQRDSRSRRIVADSDARRRKKPFLLHRAALERVSEFFSRRLKSRDAPRQAENSDATRSKKKTLAPESCEAKIPQIKRESNMTDGDKSESLGHREVQAKDADAIYIPSRFVPSIAAFQAFVDFAYTGCYTYIYSPRCRSEAAVSYAEVYRLAKFLHSLVLQHRALWFLYITLLEHQVEAGSTARIVELLYDDVGCPDGRPYPQIVDVLACSSHFLTGPQMGRHHTDWSCRQKARWNLHDGSSASMSCLTCPECKQKLQYTT</sequence>